<feature type="domain" description="BRCT" evidence="16">
    <location>
        <begin position="151"/>
        <end position="226"/>
    </location>
</feature>
<dbReference type="FunFam" id="3.30.160.60:FF:000092">
    <property type="entry name" value="Early growth response protein 3"/>
    <property type="match status" value="1"/>
</dbReference>
<gene>
    <name evidence="17" type="ORF">CAUJ_LOCUS891</name>
</gene>
<evidence type="ECO:0000256" key="8">
    <source>
        <dbReference type="ARBA" id="ARBA00022833"/>
    </source>
</evidence>
<feature type="domain" description="BRCT" evidence="16">
    <location>
        <begin position="1105"/>
        <end position="1184"/>
    </location>
</feature>
<evidence type="ECO:0000256" key="9">
    <source>
        <dbReference type="ARBA" id="ARBA00023015"/>
    </source>
</evidence>
<dbReference type="InterPro" id="IPR036236">
    <property type="entry name" value="Znf_C2H2_sf"/>
</dbReference>
<keyword evidence="4" id="KW-0963">Cytoplasm</keyword>
<dbReference type="GO" id="GO:0003677">
    <property type="term" value="F:DNA binding"/>
    <property type="evidence" value="ECO:0007669"/>
    <property type="project" value="UniProtKB-KW"/>
</dbReference>
<dbReference type="Gene3D" id="3.30.160.60">
    <property type="entry name" value="Classic Zinc Finger"/>
    <property type="match status" value="3"/>
</dbReference>
<dbReference type="GO" id="GO:0007095">
    <property type="term" value="P:mitotic G2 DNA damage checkpoint signaling"/>
    <property type="evidence" value="ECO:0007669"/>
    <property type="project" value="TreeGrafter"/>
</dbReference>
<keyword evidence="9" id="KW-0805">Transcription regulation</keyword>
<keyword evidence="8" id="KW-0862">Zinc</keyword>
<evidence type="ECO:0000256" key="3">
    <source>
        <dbReference type="ARBA" id="ARBA00005682"/>
    </source>
</evidence>
<dbReference type="FunFam" id="3.40.50.10190:FF:000018">
    <property type="entry name" value="DNA topoisomerase 2-binding protein 1"/>
    <property type="match status" value="1"/>
</dbReference>
<feature type="domain" description="C2H2-type" evidence="15">
    <location>
        <begin position="1719"/>
        <end position="1746"/>
    </location>
</feature>
<comment type="similarity">
    <text evidence="3">Belongs to the EGR C2H2-type zinc-finger protein family.</text>
</comment>
<keyword evidence="5" id="KW-0479">Metal-binding</keyword>
<accession>A0A8S1GQA0</accession>
<evidence type="ECO:0000313" key="18">
    <source>
        <dbReference type="Proteomes" id="UP000835052"/>
    </source>
</evidence>
<dbReference type="InterPro" id="IPR013087">
    <property type="entry name" value="Znf_C2H2_type"/>
</dbReference>
<feature type="compositionally biased region" description="Basic and acidic residues" evidence="14">
    <location>
        <begin position="15"/>
        <end position="24"/>
    </location>
</feature>
<dbReference type="CDD" id="cd17731">
    <property type="entry name" value="BRCT_TopBP1_rpt2_like"/>
    <property type="match status" value="1"/>
</dbReference>
<dbReference type="SMART" id="SM00292">
    <property type="entry name" value="BRCT"/>
    <property type="match status" value="6"/>
</dbReference>
<organism evidence="17 18">
    <name type="scientific">Caenorhabditis auriculariae</name>
    <dbReference type="NCBI Taxonomy" id="2777116"/>
    <lineage>
        <taxon>Eukaryota</taxon>
        <taxon>Metazoa</taxon>
        <taxon>Ecdysozoa</taxon>
        <taxon>Nematoda</taxon>
        <taxon>Chromadorea</taxon>
        <taxon>Rhabditida</taxon>
        <taxon>Rhabditina</taxon>
        <taxon>Rhabditomorpha</taxon>
        <taxon>Rhabditoidea</taxon>
        <taxon>Rhabditidae</taxon>
        <taxon>Peloderinae</taxon>
        <taxon>Caenorhabditis</taxon>
    </lineage>
</organism>
<keyword evidence="11" id="KW-0804">Transcription</keyword>
<dbReference type="InterPro" id="IPR001357">
    <property type="entry name" value="BRCT_dom"/>
</dbReference>
<dbReference type="Gene3D" id="3.40.50.10190">
    <property type="entry name" value="BRCT domain"/>
    <property type="match status" value="8"/>
</dbReference>
<feature type="region of interest" description="Disordered" evidence="14">
    <location>
        <begin position="1"/>
        <end position="47"/>
    </location>
</feature>
<feature type="region of interest" description="Disordered" evidence="14">
    <location>
        <begin position="1533"/>
        <end position="1589"/>
    </location>
</feature>
<dbReference type="InterPro" id="IPR036420">
    <property type="entry name" value="BRCT_dom_sf"/>
</dbReference>
<dbReference type="GO" id="GO:0008270">
    <property type="term" value="F:zinc ion binding"/>
    <property type="evidence" value="ECO:0007669"/>
    <property type="project" value="UniProtKB-KW"/>
</dbReference>
<dbReference type="CDD" id="cd17738">
    <property type="entry name" value="BRCT_TopBP1_rpt7"/>
    <property type="match status" value="1"/>
</dbReference>
<evidence type="ECO:0000256" key="11">
    <source>
        <dbReference type="ARBA" id="ARBA00023163"/>
    </source>
</evidence>
<feature type="domain" description="BRCT" evidence="16">
    <location>
        <begin position="469"/>
        <end position="560"/>
    </location>
</feature>
<evidence type="ECO:0000256" key="14">
    <source>
        <dbReference type="SAM" id="MobiDB-lite"/>
    </source>
</evidence>
<name>A0A8S1GQA0_9PELO</name>
<dbReference type="EMBL" id="CAJGYM010000001">
    <property type="protein sequence ID" value="CAD6184972.1"/>
    <property type="molecule type" value="Genomic_DNA"/>
</dbReference>
<dbReference type="GO" id="GO:0006270">
    <property type="term" value="P:DNA replication initiation"/>
    <property type="evidence" value="ECO:0007669"/>
    <property type="project" value="TreeGrafter"/>
</dbReference>
<dbReference type="PANTHER" id="PTHR13561:SF20">
    <property type="entry name" value="DNA TOPOISOMERASE 2-BINDING PROTEIN 1"/>
    <property type="match status" value="1"/>
</dbReference>
<evidence type="ECO:0000259" key="16">
    <source>
        <dbReference type="PROSITE" id="PS50172"/>
    </source>
</evidence>
<proteinExistence type="inferred from homology"/>
<evidence type="ECO:0000256" key="2">
    <source>
        <dbReference type="ARBA" id="ARBA00004496"/>
    </source>
</evidence>
<feature type="domain" description="BRCT" evidence="16">
    <location>
        <begin position="610"/>
        <end position="697"/>
    </location>
</feature>
<feature type="region of interest" description="Disordered" evidence="14">
    <location>
        <begin position="970"/>
        <end position="1027"/>
    </location>
</feature>
<feature type="domain" description="BRCT" evidence="16">
    <location>
        <begin position="248"/>
        <end position="338"/>
    </location>
</feature>
<evidence type="ECO:0000256" key="7">
    <source>
        <dbReference type="ARBA" id="ARBA00022771"/>
    </source>
</evidence>
<feature type="domain" description="C2H2-type" evidence="15">
    <location>
        <begin position="1691"/>
        <end position="1718"/>
    </location>
</feature>
<evidence type="ECO:0000256" key="12">
    <source>
        <dbReference type="ARBA" id="ARBA00023242"/>
    </source>
</evidence>
<evidence type="ECO:0000256" key="4">
    <source>
        <dbReference type="ARBA" id="ARBA00022490"/>
    </source>
</evidence>
<dbReference type="PANTHER" id="PTHR13561">
    <property type="entry name" value="DNA REPLICATION REGULATOR DPB11-RELATED"/>
    <property type="match status" value="1"/>
</dbReference>
<evidence type="ECO:0000256" key="1">
    <source>
        <dbReference type="ARBA" id="ARBA00004123"/>
    </source>
</evidence>
<evidence type="ECO:0000256" key="6">
    <source>
        <dbReference type="ARBA" id="ARBA00022737"/>
    </source>
</evidence>
<evidence type="ECO:0000259" key="15">
    <source>
        <dbReference type="PROSITE" id="PS50157"/>
    </source>
</evidence>
<dbReference type="GO" id="GO:0005634">
    <property type="term" value="C:nucleus"/>
    <property type="evidence" value="ECO:0007669"/>
    <property type="project" value="UniProtKB-SubCell"/>
</dbReference>
<keyword evidence="18" id="KW-1185">Reference proteome</keyword>
<keyword evidence="6" id="KW-0677">Repeat</keyword>
<dbReference type="OrthoDB" id="251770at2759"/>
<evidence type="ECO:0000256" key="13">
    <source>
        <dbReference type="PROSITE-ProRule" id="PRU00042"/>
    </source>
</evidence>
<feature type="compositionally biased region" description="Basic and acidic residues" evidence="14">
    <location>
        <begin position="1732"/>
        <end position="1747"/>
    </location>
</feature>
<keyword evidence="12" id="KW-0539">Nucleus</keyword>
<feature type="compositionally biased region" description="Polar residues" evidence="14">
    <location>
        <begin position="1018"/>
        <end position="1027"/>
    </location>
</feature>
<dbReference type="Proteomes" id="UP000835052">
    <property type="component" value="Unassembled WGS sequence"/>
</dbReference>
<feature type="compositionally biased region" description="Polar residues" evidence="14">
    <location>
        <begin position="28"/>
        <end position="47"/>
    </location>
</feature>
<dbReference type="PROSITE" id="PS00028">
    <property type="entry name" value="ZINC_FINGER_C2H2_1"/>
    <property type="match status" value="3"/>
</dbReference>
<dbReference type="SUPFAM" id="SSF52113">
    <property type="entry name" value="BRCT domain"/>
    <property type="match status" value="5"/>
</dbReference>
<dbReference type="SUPFAM" id="SSF57667">
    <property type="entry name" value="beta-beta-alpha zinc fingers"/>
    <property type="match status" value="2"/>
</dbReference>
<dbReference type="Pfam" id="PF00096">
    <property type="entry name" value="zf-C2H2"/>
    <property type="match status" value="3"/>
</dbReference>
<keyword evidence="10" id="KW-0238">DNA-binding</keyword>
<dbReference type="InterPro" id="IPR059215">
    <property type="entry name" value="BRCT2_TopBP1-like"/>
</dbReference>
<feature type="domain" description="BRCT" evidence="16">
    <location>
        <begin position="705"/>
        <end position="800"/>
    </location>
</feature>
<evidence type="ECO:0000313" key="17">
    <source>
        <dbReference type="EMBL" id="CAD6184972.1"/>
    </source>
</evidence>
<dbReference type="GO" id="GO:0033314">
    <property type="term" value="P:mitotic DNA replication checkpoint signaling"/>
    <property type="evidence" value="ECO:0007669"/>
    <property type="project" value="TreeGrafter"/>
</dbReference>
<keyword evidence="7 13" id="KW-0863">Zinc-finger</keyword>
<evidence type="ECO:0000256" key="5">
    <source>
        <dbReference type="ARBA" id="ARBA00022723"/>
    </source>
</evidence>
<sequence>MSTTSLHHAPKKPKRSEMLQRTEEDSVTDPSSGISTEDPSILEVTSSEDTSSTLFFVRIQPTDVDPPTKKEIERQFELFQDLSKSGIEPEWTDALDCLHLSPENQDFFVVPCFRGETFRKLLSIGLRIYGTPIVIECVEKSQPLPRWKHPVFSNVFEGVKVCFTGIEMDRRKSLREKVSWMNGIFTDKLFPGVTHLIASKADSQSEKYKECGRAGIPIMKPEWIEDLWEKAANNSEVTAKHPDILEAYKMPLFEGLCITMSGIVGEDRTANGRLIELNGGKLLPNMPRSRCTHLITDKVAGEKFNKATEWGTVRIVHSRWLRKCIAAGYILDEAKYHPKIATIDKIRSSTPVKDAVNVSQQFADVSSIAGPGGKLNTSCSSFLGTPTSSSSFVAMRRFSQKSASSGASVVQVTKSAASMISNKTPLADASNILSRRSSSRMVLNGTPTTGIFPQKTLDPTDVLDVTSAADFDFLEGCLVWLCGVEATKTERWRKILDRTGATRVQRIEAATHVIVVSASPQDKPLLRKASGRTDVVVVTPHWIVECFNQNDLVGHEDFLWSEDATQNDSSSIAEIARKRRSITPIEPPEHVSAVLTNSEEKTAPPVEVPPVQGIFSGLTFRTFGSAVSPEKTEEIADLIRKNGGTFVTAKAANYAISDDTILDDIPVDCLRSISVTLFYIKRCVEEKTILPVDSHPLNLPLPSHRTCTVFQDVVAVIEGFGDQEKVVIGKLISDRGGHVQEVISLKRKSDHVRAVTHMIVGSETARVQKARTTSMKIVDLSWVIECASWNKLFPVSKFLFQETKFFGYNGRTDIIWEKCAKIYLLPNISQRVSSFVAPFVDEDDFTEVIVPGEEAPQETEVPEHVLPRSKEVLDYRQPFKMNLNLDGLTQVLDAIPSPKAQKEANETMTTTFVGRILHEAVQRTGVKEEVPSLGEEVREKRREDVLKRLADPPADVKCATSVHFEKIKTNDIGNGGEISRRGASANASIASNTSTNGLKRLRTKEPLENVPPAKRTPSGGSSETSKLCDNMEATNLSANENHKKLEPNRKEFSTVVSNASTISLPPEARLILRRSTPEAMRPALMDEDFENTRDPSSVQDYQRRFLLSGFPKEVRKSLEADIEGLGGRVDPDYHRDSTHLLCTKLIRGTKQLAMVAAGKWCLVPEYMDACVKAGRWLPEEGYEWCEGRVERSATEQEIQLARCCRRWRQRISEMPPMNSNCWERNGAFVGWRCVVHKDDERTMNVIPILMAGGATINIVDDFLDVLSTRPRFVFVSSSFPWDRESMKRLKHADVPLLNFEYIFMYLVNENVSIESFPEGGFFFLGSDMSLHAPTTKMRTAPSLLKPPSKPLLSLSDHDCLRTPTMSDMLKTPTILSSPKQTPLTLEGTPRFQHFSGFTPQNNQTFFGDHEPLLTGNIEIQSITHQAMPGPVHHHQLPPPTTTTNLPVPNHEQSLIPTGSVPGSSSGGISARREKTTIQFNGTITTNMPVGLSGGLNSPGLSASMFQFSPMVEHFLQSLSKSSGLPDLTIVESKIPGLNSDSSDLMKNGTETKEKDGTPPGNKRRTKGQSQTRPPPLQGINQCHPGPAQPPNIPVTSSFGSHHYSDSMMFEPKPEPIDDYTYGQQMYPQHMDTSDYMMGRMPPSPDDIKLGQSTGGSQDRPYKCPREGCDRRFTRSDELTRHIRIHTGQKPFQCRTCMRAFSRSDHLTTHMRTHTGEKPFTCDVCGRKFARSDERKRHTKVHKLEGKSKATPPSFSRRNSAAQQGRLMMPE</sequence>
<dbReference type="CDD" id="cd00027">
    <property type="entry name" value="BRCT"/>
    <property type="match status" value="2"/>
</dbReference>
<comment type="subcellular location">
    <subcellularLocation>
        <location evidence="2">Cytoplasm</location>
    </subcellularLocation>
    <subcellularLocation>
        <location evidence="1">Nucleus</location>
    </subcellularLocation>
</comment>
<dbReference type="GO" id="GO:0005737">
    <property type="term" value="C:cytoplasm"/>
    <property type="evidence" value="ECO:0007669"/>
    <property type="project" value="UniProtKB-SubCell"/>
</dbReference>
<reference evidence="17" key="1">
    <citation type="submission" date="2020-10" db="EMBL/GenBank/DDBJ databases">
        <authorList>
            <person name="Kikuchi T."/>
        </authorList>
    </citation>
    <scope>NUCLEOTIDE SEQUENCE</scope>
    <source>
        <strain evidence="17">NKZ352</strain>
    </source>
</reference>
<evidence type="ECO:0000256" key="10">
    <source>
        <dbReference type="ARBA" id="ARBA00023125"/>
    </source>
</evidence>
<dbReference type="Pfam" id="PF00533">
    <property type="entry name" value="BRCT"/>
    <property type="match status" value="2"/>
</dbReference>
<dbReference type="PROSITE" id="PS50157">
    <property type="entry name" value="ZINC_FINGER_C2H2_2"/>
    <property type="match status" value="3"/>
</dbReference>
<dbReference type="SMART" id="SM00355">
    <property type="entry name" value="ZnF_C2H2"/>
    <property type="match status" value="3"/>
</dbReference>
<dbReference type="PROSITE" id="PS50172">
    <property type="entry name" value="BRCT"/>
    <property type="match status" value="6"/>
</dbReference>
<protein>
    <submittedName>
        <fullName evidence="17">Uncharacterized protein</fullName>
    </submittedName>
</protein>
<feature type="compositionally biased region" description="Low complexity" evidence="14">
    <location>
        <begin position="981"/>
        <end position="997"/>
    </location>
</feature>
<comment type="caution">
    <text evidence="17">The sequence shown here is derived from an EMBL/GenBank/DDBJ whole genome shotgun (WGS) entry which is preliminary data.</text>
</comment>
<feature type="compositionally biased region" description="Polar residues" evidence="14">
    <location>
        <begin position="1750"/>
        <end position="1762"/>
    </location>
</feature>
<dbReference type="Pfam" id="PF12738">
    <property type="entry name" value="PTCB-BRCT"/>
    <property type="match status" value="1"/>
</dbReference>
<feature type="region of interest" description="Disordered" evidence="14">
    <location>
        <begin position="1732"/>
        <end position="1770"/>
    </location>
</feature>
<feature type="domain" description="C2H2-type" evidence="15">
    <location>
        <begin position="1661"/>
        <end position="1690"/>
    </location>
</feature>